<keyword evidence="2 7" id="KW-0863">Zinc-finger</keyword>
<evidence type="ECO:0000256" key="6">
    <source>
        <dbReference type="ARBA" id="ARBA00023242"/>
    </source>
</evidence>
<keyword evidence="6" id="KW-0539">Nucleus</keyword>
<feature type="compositionally biased region" description="Polar residues" evidence="8">
    <location>
        <begin position="8"/>
        <end position="32"/>
    </location>
</feature>
<evidence type="ECO:0000259" key="9">
    <source>
        <dbReference type="PROSITE" id="PS50864"/>
    </source>
</evidence>
<dbReference type="InterPro" id="IPR010919">
    <property type="entry name" value="SAND-like_dom_sf"/>
</dbReference>
<name>A0A6F9DA64_9ASCI</name>
<proteinExistence type="evidence at transcript level"/>
<dbReference type="Pfam" id="PF01342">
    <property type="entry name" value="SAND"/>
    <property type="match status" value="1"/>
</dbReference>
<dbReference type="InterPro" id="IPR002893">
    <property type="entry name" value="Znf_MYND"/>
</dbReference>
<evidence type="ECO:0000256" key="1">
    <source>
        <dbReference type="ARBA" id="ARBA00022723"/>
    </source>
</evidence>
<keyword evidence="3" id="KW-0862">Zinc</keyword>
<dbReference type="InterPro" id="IPR000770">
    <property type="entry name" value="SAND_dom"/>
</dbReference>
<organism evidence="11">
    <name type="scientific">Phallusia mammillata</name>
    <dbReference type="NCBI Taxonomy" id="59560"/>
    <lineage>
        <taxon>Eukaryota</taxon>
        <taxon>Metazoa</taxon>
        <taxon>Chordata</taxon>
        <taxon>Tunicata</taxon>
        <taxon>Ascidiacea</taxon>
        <taxon>Phlebobranchia</taxon>
        <taxon>Ascidiidae</taxon>
        <taxon>Phallusia</taxon>
    </lineage>
</organism>
<keyword evidence="1" id="KW-0479">Metal-binding</keyword>
<keyword evidence="4" id="KW-0805">Transcription regulation</keyword>
<dbReference type="SUPFAM" id="SSF144232">
    <property type="entry name" value="HIT/MYND zinc finger-like"/>
    <property type="match status" value="1"/>
</dbReference>
<evidence type="ECO:0000256" key="4">
    <source>
        <dbReference type="ARBA" id="ARBA00023015"/>
    </source>
</evidence>
<evidence type="ECO:0000259" key="10">
    <source>
        <dbReference type="PROSITE" id="PS50865"/>
    </source>
</evidence>
<dbReference type="PROSITE" id="PS50864">
    <property type="entry name" value="SAND"/>
    <property type="match status" value="1"/>
</dbReference>
<dbReference type="Gene3D" id="6.10.140.2220">
    <property type="match status" value="1"/>
</dbReference>
<feature type="region of interest" description="Disordered" evidence="8">
    <location>
        <begin position="1"/>
        <end position="32"/>
    </location>
</feature>
<feature type="domain" description="SAND" evidence="9">
    <location>
        <begin position="220"/>
        <end position="307"/>
    </location>
</feature>
<dbReference type="Gene3D" id="3.10.390.10">
    <property type="entry name" value="SAND domain-like"/>
    <property type="match status" value="1"/>
</dbReference>
<dbReference type="SUPFAM" id="SSF63763">
    <property type="entry name" value="SAND domain-like"/>
    <property type="match status" value="1"/>
</dbReference>
<dbReference type="PANTHER" id="PTHR10417:SF15">
    <property type="entry name" value="STERILE ALPHA MOTIF DOMAIN-CONTAINING 11"/>
    <property type="match status" value="1"/>
</dbReference>
<evidence type="ECO:0000256" key="2">
    <source>
        <dbReference type="ARBA" id="ARBA00022771"/>
    </source>
</evidence>
<sequence>MSDKTQENPRTNEVSTEKVSQCASGSSIQSEQSTEITVVTTRQDDSVFVLSTANASGRQTTLTNAALPPGIQLQAISGLKDASLGYIIPDGYKNGPNDEAVQIVEQTSVPSASSIKTLIVMTPVTKGANLTQVSPQVQPFQFALSKNSISPVASNNLSLPEVHSLKKQMTSPAKVPKVPTQLPRHTVLTTLSNVTSEHLSQANSPLPSPCFSSTESIPGTPATPLDKDPFASSDQIPVVCRKNKAVLDRRKLGSGQRGKCILFQDNWMTPSEFEIACGLSMSKDWKRSIRHGSGPTIQKLINEGYLLPHSAQCTCAVCSDDDSVTCPVRLFQPYKRRKRSAAGNLTPHSPIASPVSGKYLSTSESLDSPLSDLRKSATPVSHNAFFASPIPHKIKAANLQLESDNLIRSLNAETDLVEQRIWWQLEETSKGLLEQAQRLNEAVVEAKSLCASRRLHLMQKLASQLNKERIHVPHPEPPKTFYQMKSVATKQVTQTTTLQQAWNNHQASKLGAPKIVPAEIPEVTLQRKASSSNPQHCNTCGASAISECTGCHRATYCSTVCQEKDWLSGHSEICQKEASGIESKERSEPVTPVTISNEPHVSVAKITASHSAES</sequence>
<dbReference type="SMART" id="SM00258">
    <property type="entry name" value="SAND"/>
    <property type="match status" value="1"/>
</dbReference>
<gene>
    <name evidence="11" type="primary">Deaf1</name>
</gene>
<dbReference type="Pfam" id="PF01753">
    <property type="entry name" value="zf-MYND"/>
    <property type="match status" value="1"/>
</dbReference>
<dbReference type="PROSITE" id="PS50865">
    <property type="entry name" value="ZF_MYND_2"/>
    <property type="match status" value="1"/>
</dbReference>
<feature type="compositionally biased region" description="Polar residues" evidence="8">
    <location>
        <begin position="199"/>
        <end position="217"/>
    </location>
</feature>
<evidence type="ECO:0000256" key="8">
    <source>
        <dbReference type="SAM" id="MobiDB-lite"/>
    </source>
</evidence>
<keyword evidence="5" id="KW-0804">Transcription</keyword>
<evidence type="ECO:0000256" key="3">
    <source>
        <dbReference type="ARBA" id="ARBA00022833"/>
    </source>
</evidence>
<evidence type="ECO:0000313" key="11">
    <source>
        <dbReference type="EMBL" id="CAB3237293.1"/>
    </source>
</evidence>
<accession>A0A6F9DA64</accession>
<feature type="region of interest" description="Disordered" evidence="8">
    <location>
        <begin position="199"/>
        <end position="230"/>
    </location>
</feature>
<dbReference type="EMBL" id="LR784445">
    <property type="protein sequence ID" value="CAB3237293.1"/>
    <property type="molecule type" value="mRNA"/>
</dbReference>
<dbReference type="GO" id="GO:0003677">
    <property type="term" value="F:DNA binding"/>
    <property type="evidence" value="ECO:0007669"/>
    <property type="project" value="UniProtKB-KW"/>
</dbReference>
<dbReference type="PANTHER" id="PTHR10417">
    <property type="entry name" value="GLUCOCORTICOID MODULATORY ELEMENT-BINDING PROTEIN"/>
    <property type="match status" value="1"/>
</dbReference>
<dbReference type="AlphaFoldDB" id="A0A6F9DA64"/>
<evidence type="ECO:0000256" key="7">
    <source>
        <dbReference type="PROSITE-ProRule" id="PRU00134"/>
    </source>
</evidence>
<protein>
    <submittedName>
        <fullName evidence="11">DEAF-1 deformed epidermal autoregulatory factor 1 homolog</fullName>
    </submittedName>
</protein>
<dbReference type="GO" id="GO:0008270">
    <property type="term" value="F:zinc ion binding"/>
    <property type="evidence" value="ECO:0007669"/>
    <property type="project" value="UniProtKB-KW"/>
</dbReference>
<feature type="region of interest" description="Disordered" evidence="8">
    <location>
        <begin position="577"/>
        <end position="614"/>
    </location>
</feature>
<evidence type="ECO:0000256" key="5">
    <source>
        <dbReference type="ARBA" id="ARBA00023163"/>
    </source>
</evidence>
<feature type="domain" description="MYND-type" evidence="10">
    <location>
        <begin position="537"/>
        <end position="574"/>
    </location>
</feature>
<reference evidence="11" key="1">
    <citation type="submission" date="2020-04" db="EMBL/GenBank/DDBJ databases">
        <authorList>
            <person name="Neveu A P."/>
        </authorList>
    </citation>
    <scope>NUCLEOTIDE SEQUENCE</scope>
    <source>
        <tissue evidence="11">Whole embryo</tissue>
    </source>
</reference>